<keyword evidence="5" id="KW-1185">Reference proteome</keyword>
<dbReference type="InterPro" id="IPR036860">
    <property type="entry name" value="SH2_dom_sf"/>
</dbReference>
<evidence type="ECO:0000256" key="1">
    <source>
        <dbReference type="ARBA" id="ARBA00022999"/>
    </source>
</evidence>
<feature type="domain" description="SH2" evidence="3">
    <location>
        <begin position="309"/>
        <end position="409"/>
    </location>
</feature>
<dbReference type="PRINTS" id="PR00401">
    <property type="entry name" value="SH2DOMAIN"/>
</dbReference>
<keyword evidence="1 2" id="KW-0727">SH2 domain</keyword>
<dbReference type="Pfam" id="PF00017">
    <property type="entry name" value="SH2"/>
    <property type="match status" value="2"/>
</dbReference>
<dbReference type="Gene3D" id="3.30.505.10">
    <property type="entry name" value="SH2 domain"/>
    <property type="match status" value="2"/>
</dbReference>
<dbReference type="EMBL" id="JAKMXF010000343">
    <property type="protein sequence ID" value="KAI6647452.1"/>
    <property type="molecule type" value="Genomic_DNA"/>
</dbReference>
<evidence type="ECO:0000256" key="2">
    <source>
        <dbReference type="PROSITE-ProRule" id="PRU00191"/>
    </source>
</evidence>
<dbReference type="GO" id="GO:0046854">
    <property type="term" value="P:phosphatidylinositol phosphate biosynthetic process"/>
    <property type="evidence" value="ECO:0007669"/>
    <property type="project" value="TreeGrafter"/>
</dbReference>
<organism evidence="4 5">
    <name type="scientific">Oopsacas minuta</name>
    <dbReference type="NCBI Taxonomy" id="111878"/>
    <lineage>
        <taxon>Eukaryota</taxon>
        <taxon>Metazoa</taxon>
        <taxon>Porifera</taxon>
        <taxon>Hexactinellida</taxon>
        <taxon>Hexasterophora</taxon>
        <taxon>Lyssacinosida</taxon>
        <taxon>Leucopsacidae</taxon>
        <taxon>Oopsacas</taxon>
    </lineage>
</organism>
<dbReference type="GO" id="GO:0005942">
    <property type="term" value="C:phosphatidylinositol 3-kinase complex"/>
    <property type="evidence" value="ECO:0007669"/>
    <property type="project" value="TreeGrafter"/>
</dbReference>
<dbReference type="SUPFAM" id="SSF55550">
    <property type="entry name" value="SH2 domain"/>
    <property type="match status" value="2"/>
</dbReference>
<sequence>MATIESTGLFSGNIIQNDLTQQSLLFESDWYWGNLSKEESAIKLKDKKDGYFLVRNSRQMGEYTLTVRKHGINRLVRILFGQNALYGLNEPLRFSSVVELVEYYRKHSLAEFNSKLDIKLKFPVSRLTSEINKENIYTRLHDIQLEIKEKNNLFKIVEDEFINTRICYDEMCLLYSSQLLLTDLLKEHQNCMKTFIKTGVYPELLSINKAIFDTLFLSEIGYLSELDSKLDSLKRRDSEYEIKISLLRSELNCLFNQREEYTNFLVENGASEDELKSKFVEFNLDEEIYGGTVEALNLLTCLPFPSSLWLATEELDKLSTQHLFDDRGKSDGSFLVRPSNDASNLSHVYTLEVMFKSRRYRIKIFNILGAYQLEKGPTFPNLQILIQHYSTTSLKDYKQILDTTLKIPIL</sequence>
<protein>
    <recommendedName>
        <fullName evidence="3">SH2 domain-containing protein</fullName>
    </recommendedName>
</protein>
<name>A0AAV7JF71_9METZ</name>
<reference evidence="4 5" key="1">
    <citation type="journal article" date="2023" name="BMC Biol.">
        <title>The compact genome of the sponge Oopsacas minuta (Hexactinellida) is lacking key metazoan core genes.</title>
        <authorList>
            <person name="Santini S."/>
            <person name="Schenkelaars Q."/>
            <person name="Jourda C."/>
            <person name="Duchesne M."/>
            <person name="Belahbib H."/>
            <person name="Rocher C."/>
            <person name="Selva M."/>
            <person name="Riesgo A."/>
            <person name="Vervoort M."/>
            <person name="Leys S.P."/>
            <person name="Kodjabachian L."/>
            <person name="Le Bivic A."/>
            <person name="Borchiellini C."/>
            <person name="Claverie J.M."/>
            <person name="Renard E."/>
        </authorList>
    </citation>
    <scope>NUCLEOTIDE SEQUENCE [LARGE SCALE GENOMIC DNA]</scope>
    <source>
        <strain evidence="4">SPO-2</strain>
    </source>
</reference>
<evidence type="ECO:0000313" key="5">
    <source>
        <dbReference type="Proteomes" id="UP001165289"/>
    </source>
</evidence>
<dbReference type="PANTHER" id="PTHR10155:SF10">
    <property type="entry name" value="PI3K21B, ISOFORM B"/>
    <property type="match status" value="1"/>
</dbReference>
<dbReference type="PANTHER" id="PTHR10155">
    <property type="entry name" value="PHOSPHATIDYLINOSITOL 3-KINASE REGULATORY SUBUNIT"/>
    <property type="match status" value="1"/>
</dbReference>
<feature type="domain" description="SH2" evidence="3">
    <location>
        <begin position="30"/>
        <end position="124"/>
    </location>
</feature>
<dbReference type="GO" id="GO:0046935">
    <property type="term" value="F:1-phosphatidylinositol-3-kinase regulator activity"/>
    <property type="evidence" value="ECO:0007669"/>
    <property type="project" value="TreeGrafter"/>
</dbReference>
<dbReference type="Proteomes" id="UP001165289">
    <property type="component" value="Unassembled WGS sequence"/>
</dbReference>
<proteinExistence type="predicted"/>
<evidence type="ECO:0000259" key="3">
    <source>
        <dbReference type="PROSITE" id="PS50001"/>
    </source>
</evidence>
<dbReference type="PROSITE" id="PS50001">
    <property type="entry name" value="SH2"/>
    <property type="match status" value="2"/>
</dbReference>
<evidence type="ECO:0000313" key="4">
    <source>
        <dbReference type="EMBL" id="KAI6647452.1"/>
    </source>
</evidence>
<dbReference type="InterPro" id="IPR000980">
    <property type="entry name" value="SH2"/>
</dbReference>
<dbReference type="AlphaFoldDB" id="A0AAV7JF71"/>
<gene>
    <name evidence="4" type="ORF">LOD99_12448</name>
</gene>
<dbReference type="SMART" id="SM00252">
    <property type="entry name" value="SH2"/>
    <property type="match status" value="2"/>
</dbReference>
<dbReference type="PRINTS" id="PR00678">
    <property type="entry name" value="PI3KINASEP85"/>
</dbReference>
<accession>A0AAV7JF71</accession>
<comment type="caution">
    <text evidence="4">The sequence shown here is derived from an EMBL/GenBank/DDBJ whole genome shotgun (WGS) entry which is preliminary data.</text>
</comment>